<protein>
    <submittedName>
        <fullName evidence="1">Uncharacterized protein</fullName>
    </submittedName>
</protein>
<dbReference type="RefSeq" id="WP_308349932.1">
    <property type="nucleotide sequence ID" value="NZ_CP129971.1"/>
</dbReference>
<keyword evidence="2" id="KW-1185">Reference proteome</keyword>
<proteinExistence type="predicted"/>
<name>A0AA51R9C5_9BACT</name>
<gene>
    <name evidence="1" type="ORF">QYS49_32380</name>
</gene>
<dbReference type="AlphaFoldDB" id="A0AA51R9C5"/>
<accession>A0AA51R9C5</accession>
<dbReference type="EMBL" id="CP129971">
    <property type="protein sequence ID" value="WMN12092.1"/>
    <property type="molecule type" value="Genomic_DNA"/>
</dbReference>
<organism evidence="1 2">
    <name type="scientific">Marivirga salinarum</name>
    <dbReference type="NCBI Taxonomy" id="3059078"/>
    <lineage>
        <taxon>Bacteria</taxon>
        <taxon>Pseudomonadati</taxon>
        <taxon>Bacteroidota</taxon>
        <taxon>Cytophagia</taxon>
        <taxon>Cytophagales</taxon>
        <taxon>Marivirgaceae</taxon>
        <taxon>Marivirga</taxon>
    </lineage>
</organism>
<reference evidence="1 2" key="1">
    <citation type="submission" date="2023-08" db="EMBL/GenBank/DDBJ databases">
        <title>Comparative genomics and taxonomic characterization of three novel marine species of genus Marivirga.</title>
        <authorList>
            <person name="Muhammad N."/>
            <person name="Kim S.-G."/>
        </authorList>
    </citation>
    <scope>NUCLEOTIDE SEQUENCE [LARGE SCALE GENOMIC DNA]</scope>
    <source>
        <strain evidence="1 2">BDSF4-3</strain>
    </source>
</reference>
<evidence type="ECO:0000313" key="1">
    <source>
        <dbReference type="EMBL" id="WMN12092.1"/>
    </source>
</evidence>
<dbReference type="KEGG" id="msaa:QYS49_32380"/>
<dbReference type="Proteomes" id="UP001230496">
    <property type="component" value="Chromosome"/>
</dbReference>
<sequence length="169" mass="19138">MKNAIMKHTGIISLITALLIIPLQACEKMEEMNILELSNNSITGQDGFEYVLTKHEFLTPYDLPIKELRLQYGPESEIADWNDINTNFKDDLSGFLNQIGLSDDENHESFFITKDGQYEHPMNRHFMLVGKNNPSSSELLILKTLESSCLILNTGFDTGKVLVKISADR</sequence>
<evidence type="ECO:0000313" key="2">
    <source>
        <dbReference type="Proteomes" id="UP001230496"/>
    </source>
</evidence>